<dbReference type="EMBL" id="BAABAB010000036">
    <property type="protein sequence ID" value="GAA3634501.1"/>
    <property type="molecule type" value="Genomic_DNA"/>
</dbReference>
<sequence>MNRWLQPDICCNDVDIAIGVGTSWPQAVGSITWLPTDVLAIGVSTTLVGMVLLGSYASTIIRSSPVPALTVPRSMAEV</sequence>
<evidence type="ECO:0000313" key="3">
    <source>
        <dbReference type="Proteomes" id="UP001501490"/>
    </source>
</evidence>
<keyword evidence="1" id="KW-1133">Transmembrane helix</keyword>
<organism evidence="2 3">
    <name type="scientific">Microlunatus ginsengisoli</name>
    <dbReference type="NCBI Taxonomy" id="363863"/>
    <lineage>
        <taxon>Bacteria</taxon>
        <taxon>Bacillati</taxon>
        <taxon>Actinomycetota</taxon>
        <taxon>Actinomycetes</taxon>
        <taxon>Propionibacteriales</taxon>
        <taxon>Propionibacteriaceae</taxon>
        <taxon>Microlunatus</taxon>
    </lineage>
</organism>
<gene>
    <name evidence="2" type="ORF">GCM10022236_41340</name>
</gene>
<name>A0ABP7AKW2_9ACTN</name>
<keyword evidence="3" id="KW-1185">Reference proteome</keyword>
<feature type="transmembrane region" description="Helical" evidence="1">
    <location>
        <begin position="38"/>
        <end position="57"/>
    </location>
</feature>
<evidence type="ECO:0000256" key="1">
    <source>
        <dbReference type="SAM" id="Phobius"/>
    </source>
</evidence>
<keyword evidence="1" id="KW-0472">Membrane</keyword>
<proteinExistence type="predicted"/>
<keyword evidence="1" id="KW-0812">Transmembrane</keyword>
<dbReference type="RefSeq" id="WP_344808154.1">
    <property type="nucleotide sequence ID" value="NZ_BAABAB010000036.1"/>
</dbReference>
<comment type="caution">
    <text evidence="2">The sequence shown here is derived from an EMBL/GenBank/DDBJ whole genome shotgun (WGS) entry which is preliminary data.</text>
</comment>
<accession>A0ABP7AKW2</accession>
<evidence type="ECO:0000313" key="2">
    <source>
        <dbReference type="EMBL" id="GAA3634501.1"/>
    </source>
</evidence>
<dbReference type="Proteomes" id="UP001501490">
    <property type="component" value="Unassembled WGS sequence"/>
</dbReference>
<reference evidence="3" key="1">
    <citation type="journal article" date="2019" name="Int. J. Syst. Evol. Microbiol.">
        <title>The Global Catalogue of Microorganisms (GCM) 10K type strain sequencing project: providing services to taxonomists for standard genome sequencing and annotation.</title>
        <authorList>
            <consortium name="The Broad Institute Genomics Platform"/>
            <consortium name="The Broad Institute Genome Sequencing Center for Infectious Disease"/>
            <person name="Wu L."/>
            <person name="Ma J."/>
        </authorList>
    </citation>
    <scope>NUCLEOTIDE SEQUENCE [LARGE SCALE GENOMIC DNA]</scope>
    <source>
        <strain evidence="3">JCM 16929</strain>
    </source>
</reference>
<protein>
    <submittedName>
        <fullName evidence="2">Uncharacterized protein</fullName>
    </submittedName>
</protein>